<dbReference type="EMBL" id="CM042882">
    <property type="protein sequence ID" value="KAI4383570.1"/>
    <property type="molecule type" value="Genomic_DNA"/>
</dbReference>
<reference evidence="2" key="1">
    <citation type="journal article" date="2023" name="Front. Plant Sci.">
        <title>Chromosomal-level genome assembly of Melastoma candidum provides insights into trichome evolution.</title>
        <authorList>
            <person name="Zhong Y."/>
            <person name="Wu W."/>
            <person name="Sun C."/>
            <person name="Zou P."/>
            <person name="Liu Y."/>
            <person name="Dai S."/>
            <person name="Zhou R."/>
        </authorList>
    </citation>
    <scope>NUCLEOTIDE SEQUENCE [LARGE SCALE GENOMIC DNA]</scope>
</reference>
<proteinExistence type="predicted"/>
<comment type="caution">
    <text evidence="1">The sequence shown here is derived from an EMBL/GenBank/DDBJ whole genome shotgun (WGS) entry which is preliminary data.</text>
</comment>
<protein>
    <submittedName>
        <fullName evidence="1">Uncharacterized protein</fullName>
    </submittedName>
</protein>
<name>A0ACB9RXZ5_9MYRT</name>
<accession>A0ACB9RXZ5</accession>
<dbReference type="Proteomes" id="UP001057402">
    <property type="component" value="Chromosome 3"/>
</dbReference>
<keyword evidence="2" id="KW-1185">Reference proteome</keyword>
<organism evidence="1 2">
    <name type="scientific">Melastoma candidum</name>
    <dbReference type="NCBI Taxonomy" id="119954"/>
    <lineage>
        <taxon>Eukaryota</taxon>
        <taxon>Viridiplantae</taxon>
        <taxon>Streptophyta</taxon>
        <taxon>Embryophyta</taxon>
        <taxon>Tracheophyta</taxon>
        <taxon>Spermatophyta</taxon>
        <taxon>Magnoliopsida</taxon>
        <taxon>eudicotyledons</taxon>
        <taxon>Gunneridae</taxon>
        <taxon>Pentapetalae</taxon>
        <taxon>rosids</taxon>
        <taxon>malvids</taxon>
        <taxon>Myrtales</taxon>
        <taxon>Melastomataceae</taxon>
        <taxon>Melastomatoideae</taxon>
        <taxon>Melastomateae</taxon>
        <taxon>Melastoma</taxon>
    </lineage>
</organism>
<gene>
    <name evidence="1" type="ORF">MLD38_009392</name>
</gene>
<sequence length="485" mass="53360">MNMGESACLRRSFSNPSSSSSSFPEFNQGGDPLRALTESVSFGRFVSEPLHWEKWSAFSSNRYLEEAERFSKPGSVAQMRAFFEAHYRRKAAPAARPTTPLIEEPVAVVDYSGENDRQEQEVAPADSVEIDSAGEVCVEVESGVVDENNSRVVLAEPAESKDDDLLAHDAHVCDVQPIADKEEARHESTNVLPDDQVAADRHCLDSFEEKELKSLATASKPGQTSNSRVTKVRAASKPKISNGAAVDGRNSSLKRTEEKRLAPRLLHMSLNPVPPGGLSQAWKTRGSKFLPALKEISGPASIENKPKVPQRAAPPQLASAPSSDIKRTVSMLSKSMTALMRMKTDKKPSPLHTSHSKCSAEAESRARPATVFTAFGLRSAERAEKRKEFFLKQQERTIAKEAEKGQLMHRRQPSLARSQPRSPKSRNNPSHNKGPDGRSLPPWQISTAAETTHPVNSKASRRPATYIESHTKKHIQENKSPNIPV</sequence>
<evidence type="ECO:0000313" key="1">
    <source>
        <dbReference type="EMBL" id="KAI4383570.1"/>
    </source>
</evidence>
<evidence type="ECO:0000313" key="2">
    <source>
        <dbReference type="Proteomes" id="UP001057402"/>
    </source>
</evidence>